<comment type="caution">
    <text evidence="2">The sequence shown here is derived from an EMBL/GenBank/DDBJ whole genome shotgun (WGS) entry which is preliminary data.</text>
</comment>
<dbReference type="InterPro" id="IPR029069">
    <property type="entry name" value="HotDog_dom_sf"/>
</dbReference>
<dbReference type="Pfam" id="PF01575">
    <property type="entry name" value="MaoC_dehydratas"/>
    <property type="match status" value="1"/>
</dbReference>
<evidence type="ECO:0000313" key="2">
    <source>
        <dbReference type="EMBL" id="GAA0568805.1"/>
    </source>
</evidence>
<dbReference type="EMBL" id="BAAADD010000004">
    <property type="protein sequence ID" value="GAA0568805.1"/>
    <property type="molecule type" value="Genomic_DNA"/>
</dbReference>
<gene>
    <name evidence="2" type="ORF">GCM10008942_16780</name>
</gene>
<dbReference type="InterPro" id="IPR050965">
    <property type="entry name" value="UPF0336/Enoyl-CoA_hydratase"/>
</dbReference>
<dbReference type="PANTHER" id="PTHR43437">
    <property type="entry name" value="HYDROXYACYL-THIOESTER DEHYDRATASE TYPE 2, MITOCHONDRIAL-RELATED"/>
    <property type="match status" value="1"/>
</dbReference>
<dbReference type="Proteomes" id="UP001499951">
    <property type="component" value="Unassembled WGS sequence"/>
</dbReference>
<dbReference type="SUPFAM" id="SSF54637">
    <property type="entry name" value="Thioesterase/thiol ester dehydrase-isomerase"/>
    <property type="match status" value="1"/>
</dbReference>
<proteinExistence type="predicted"/>
<dbReference type="RefSeq" id="WP_166929810.1">
    <property type="nucleotide sequence ID" value="NZ_BAAADD010000004.1"/>
</dbReference>
<reference evidence="3" key="1">
    <citation type="journal article" date="2019" name="Int. J. Syst. Evol. Microbiol.">
        <title>The Global Catalogue of Microorganisms (GCM) 10K type strain sequencing project: providing services to taxonomists for standard genome sequencing and annotation.</title>
        <authorList>
            <consortium name="The Broad Institute Genomics Platform"/>
            <consortium name="The Broad Institute Genome Sequencing Center for Infectious Disease"/>
            <person name="Wu L."/>
            <person name="Ma J."/>
        </authorList>
    </citation>
    <scope>NUCLEOTIDE SEQUENCE [LARGE SCALE GENOMIC DNA]</scope>
    <source>
        <strain evidence="3">JCM 15089</strain>
    </source>
</reference>
<dbReference type="CDD" id="cd03449">
    <property type="entry name" value="R_hydratase"/>
    <property type="match status" value="1"/>
</dbReference>
<dbReference type="PANTHER" id="PTHR43437:SF3">
    <property type="entry name" value="HYDROXYACYL-THIOESTER DEHYDRATASE TYPE 2, MITOCHONDRIAL"/>
    <property type="match status" value="1"/>
</dbReference>
<dbReference type="InterPro" id="IPR002539">
    <property type="entry name" value="MaoC-like_dom"/>
</dbReference>
<protein>
    <submittedName>
        <fullName evidence="2">MaoC family dehydratase</fullName>
    </submittedName>
</protein>
<feature type="domain" description="MaoC-like" evidence="1">
    <location>
        <begin position="12"/>
        <end position="111"/>
    </location>
</feature>
<sequence length="137" mass="14629">MTVSFSDLKPGVSASITKTVSERDVEVFGEISGDLNPLHFDEAFARKTIARHRCVHGGLVFSLVSAVFGTKLPGPGTIVLEIKTSFTGIVRIGDAVTAICTVREVQNKRRVMFDCICKVGEAVVLEGEALVLAPANP</sequence>
<name>A0ABP3PR04_9PROT</name>
<keyword evidence="3" id="KW-1185">Reference proteome</keyword>
<accession>A0ABP3PR04</accession>
<evidence type="ECO:0000259" key="1">
    <source>
        <dbReference type="Pfam" id="PF01575"/>
    </source>
</evidence>
<evidence type="ECO:0000313" key="3">
    <source>
        <dbReference type="Proteomes" id="UP001499951"/>
    </source>
</evidence>
<dbReference type="Gene3D" id="3.10.129.10">
    <property type="entry name" value="Hotdog Thioesterase"/>
    <property type="match status" value="1"/>
</dbReference>
<organism evidence="2 3">
    <name type="scientific">Rhizomicrobium electricum</name>
    <dbReference type="NCBI Taxonomy" id="480070"/>
    <lineage>
        <taxon>Bacteria</taxon>
        <taxon>Pseudomonadati</taxon>
        <taxon>Pseudomonadota</taxon>
        <taxon>Alphaproteobacteria</taxon>
        <taxon>Micropepsales</taxon>
        <taxon>Micropepsaceae</taxon>
        <taxon>Rhizomicrobium</taxon>
    </lineage>
</organism>